<name>A0A9D2N4G2_9FIRM</name>
<evidence type="ECO:0000256" key="2">
    <source>
        <dbReference type="ARBA" id="ARBA00012400"/>
    </source>
</evidence>
<keyword evidence="3" id="KW-0560">Oxidoreductase</keyword>
<dbReference type="Pfam" id="PF13241">
    <property type="entry name" value="NAD_binding_7"/>
    <property type="match status" value="1"/>
</dbReference>
<accession>A0A9D2N4G2</accession>
<dbReference type="AlphaFoldDB" id="A0A9D2N4G2"/>
<comment type="pathway">
    <text evidence="1">Porphyrin-containing compound metabolism; siroheme biosynthesis; sirohydrochlorin from precorrin-2: step 1/1.</text>
</comment>
<dbReference type="PANTHER" id="PTHR35330">
    <property type="entry name" value="SIROHEME BIOSYNTHESIS PROTEIN MET8"/>
    <property type="match status" value="1"/>
</dbReference>
<keyword evidence="5" id="KW-0627">Porphyrin biosynthesis</keyword>
<proteinExistence type="predicted"/>
<evidence type="ECO:0000313" key="8">
    <source>
        <dbReference type="Proteomes" id="UP000823893"/>
    </source>
</evidence>
<evidence type="ECO:0000256" key="4">
    <source>
        <dbReference type="ARBA" id="ARBA00023027"/>
    </source>
</evidence>
<evidence type="ECO:0000256" key="1">
    <source>
        <dbReference type="ARBA" id="ARBA00005010"/>
    </source>
</evidence>
<dbReference type="SUPFAM" id="SSF51735">
    <property type="entry name" value="NAD(P)-binding Rossmann-fold domains"/>
    <property type="match status" value="1"/>
</dbReference>
<dbReference type="EMBL" id="DWWV01000023">
    <property type="protein sequence ID" value="HJC09549.1"/>
    <property type="molecule type" value="Genomic_DNA"/>
</dbReference>
<reference evidence="7" key="2">
    <citation type="submission" date="2021-04" db="EMBL/GenBank/DDBJ databases">
        <authorList>
            <person name="Gilroy R."/>
        </authorList>
    </citation>
    <scope>NUCLEOTIDE SEQUENCE</scope>
    <source>
        <strain evidence="7">ChiSxjej6B18-287</strain>
    </source>
</reference>
<comment type="caution">
    <text evidence="7">The sequence shown here is derived from an EMBL/GenBank/DDBJ whole genome shotgun (WGS) entry which is preliminary data.</text>
</comment>
<gene>
    <name evidence="7" type="ORF">H9935_01885</name>
</gene>
<dbReference type="NCBIfam" id="TIGR01470">
    <property type="entry name" value="cysG_Nterm"/>
    <property type="match status" value="1"/>
</dbReference>
<evidence type="ECO:0000256" key="6">
    <source>
        <dbReference type="ARBA" id="ARBA00047561"/>
    </source>
</evidence>
<keyword evidence="4" id="KW-0520">NAD</keyword>
<organism evidence="7 8">
    <name type="scientific">Candidatus Blautia merdigallinarum</name>
    <dbReference type="NCBI Taxonomy" id="2838495"/>
    <lineage>
        <taxon>Bacteria</taxon>
        <taxon>Bacillati</taxon>
        <taxon>Bacillota</taxon>
        <taxon>Clostridia</taxon>
        <taxon>Lachnospirales</taxon>
        <taxon>Lachnospiraceae</taxon>
        <taxon>Blautia</taxon>
    </lineage>
</organism>
<reference evidence="7" key="1">
    <citation type="journal article" date="2021" name="PeerJ">
        <title>Extensive microbial diversity within the chicken gut microbiome revealed by metagenomics and culture.</title>
        <authorList>
            <person name="Gilroy R."/>
            <person name="Ravi A."/>
            <person name="Getino M."/>
            <person name="Pursley I."/>
            <person name="Horton D.L."/>
            <person name="Alikhan N.F."/>
            <person name="Baker D."/>
            <person name="Gharbi K."/>
            <person name="Hall N."/>
            <person name="Watson M."/>
            <person name="Adriaenssens E.M."/>
            <person name="Foster-Nyarko E."/>
            <person name="Jarju S."/>
            <person name="Secka A."/>
            <person name="Antonio M."/>
            <person name="Oren A."/>
            <person name="Chaudhuri R.R."/>
            <person name="La Ragione R."/>
            <person name="Hildebrand F."/>
            <person name="Pallen M.J."/>
        </authorList>
    </citation>
    <scope>NUCLEOTIDE SEQUENCE</scope>
    <source>
        <strain evidence="7">ChiSxjej6B18-287</strain>
    </source>
</reference>
<dbReference type="InterPro" id="IPR028161">
    <property type="entry name" value="Met8-like"/>
</dbReference>
<comment type="catalytic activity">
    <reaction evidence="6">
        <text>precorrin-2 + NAD(+) = sirohydrochlorin + NADH + 2 H(+)</text>
        <dbReference type="Rhea" id="RHEA:15613"/>
        <dbReference type="ChEBI" id="CHEBI:15378"/>
        <dbReference type="ChEBI" id="CHEBI:57540"/>
        <dbReference type="ChEBI" id="CHEBI:57945"/>
        <dbReference type="ChEBI" id="CHEBI:58351"/>
        <dbReference type="ChEBI" id="CHEBI:58827"/>
        <dbReference type="EC" id="1.3.1.76"/>
    </reaction>
</comment>
<dbReference type="GO" id="GO:0043115">
    <property type="term" value="F:precorrin-2 dehydrogenase activity"/>
    <property type="evidence" value="ECO:0007669"/>
    <property type="project" value="UniProtKB-EC"/>
</dbReference>
<dbReference type="InterPro" id="IPR006367">
    <property type="entry name" value="Sirohaem_synthase_N"/>
</dbReference>
<evidence type="ECO:0000256" key="5">
    <source>
        <dbReference type="ARBA" id="ARBA00023244"/>
    </source>
</evidence>
<dbReference type="InterPro" id="IPR036291">
    <property type="entry name" value="NAD(P)-bd_dom_sf"/>
</dbReference>
<evidence type="ECO:0000313" key="7">
    <source>
        <dbReference type="EMBL" id="HJC09549.1"/>
    </source>
</evidence>
<dbReference type="PANTHER" id="PTHR35330:SF1">
    <property type="entry name" value="SIROHEME BIOSYNTHESIS PROTEIN MET8"/>
    <property type="match status" value="1"/>
</dbReference>
<evidence type="ECO:0000256" key="3">
    <source>
        <dbReference type="ARBA" id="ARBA00023002"/>
    </source>
</evidence>
<protein>
    <recommendedName>
        <fullName evidence="2">precorrin-2 dehydrogenase</fullName>
        <ecNumber evidence="2">1.3.1.76</ecNumber>
    </recommendedName>
</protein>
<dbReference type="EC" id="1.3.1.76" evidence="2"/>
<dbReference type="Proteomes" id="UP000823893">
    <property type="component" value="Unassembled WGS sequence"/>
</dbReference>
<dbReference type="Gene3D" id="3.40.50.720">
    <property type="entry name" value="NAD(P)-binding Rossmann-like Domain"/>
    <property type="match status" value="1"/>
</dbReference>
<dbReference type="GO" id="GO:0004325">
    <property type="term" value="F:ferrochelatase activity"/>
    <property type="evidence" value="ECO:0007669"/>
    <property type="project" value="InterPro"/>
</dbReference>
<dbReference type="GO" id="GO:0019354">
    <property type="term" value="P:siroheme biosynthetic process"/>
    <property type="evidence" value="ECO:0007669"/>
    <property type="project" value="InterPro"/>
</dbReference>
<sequence>MKSKEKKMFPLFVDLTQKKVLVVGAGKIASRRVKTLLPFAGEVAVEAPEASEEILSLARQGEILYREKTYSREDLYDADLVIAATDSKEVNEDIYSACKCLGIQVNVASDQNKCDFHFPGILEYEGVVIGFNGSGKDHRKVREVREKTQKTLLGDNMEVQDEESHNRQP</sequence>